<evidence type="ECO:0000256" key="8">
    <source>
        <dbReference type="SAM" id="SignalP"/>
    </source>
</evidence>
<dbReference type="SUPFAM" id="SSF56935">
    <property type="entry name" value="Porins"/>
    <property type="match status" value="1"/>
</dbReference>
<protein>
    <submittedName>
        <fullName evidence="9">Outer membrane protein transport protein</fullName>
    </submittedName>
</protein>
<sequence>MTVAPSSNALPARRLVRALAAAGLATVLAPQAHAGVTDNLVTSPTAMAMGNAVTADPPGIESIHFNPAGLARLTGTQKIDSVFVAAIRNTNHFVSAPDIDIGGFKDDPINGKSSGPVRQALEIPFYGIPKFRLPAVLVPTLGMSYNAPGSPWTFGTLVYLSAAMSIDRTKDPDDPARFDGRLVQLQRLVYLSPSAAYKVSDTLRIGVSVPIAYSAFAINTDFRAPNKLLGTVGQLQKAVCPDGNGTVIDTLTFGLCGGGPEGMVNPFKRAANIDFDLRASFDPTINLGVLWEPKKWFAFGVVYQGGTRTTYTGSYMFHSDPMLRSFVRGLNSSLLGPVVGAITGMPQEIPEYQSGNMTAKIPFPWRVQAGVKLMLTDYVQVNADVSYADWAQWNQLTFRFDRSVKLLEMARLFGYANSSEATFKMGFRSVVNYSLGTQLNLTKKLALRFGYEPRKSSIPGDKMSLLAPLPDTKLKSVGLRYRFDNGGEVNVTASYMKGTYNIPARSDCNLNCDNFFNLIYNPYAATDVSGSLIVKYAGASYTRPF</sequence>
<keyword evidence="10" id="KW-1185">Reference proteome</keyword>
<keyword evidence="5 8" id="KW-0732">Signal</keyword>
<evidence type="ECO:0000256" key="4">
    <source>
        <dbReference type="ARBA" id="ARBA00022692"/>
    </source>
</evidence>
<comment type="subcellular location">
    <subcellularLocation>
        <location evidence="1">Cell outer membrane</location>
        <topology evidence="1">Multi-pass membrane protein</topology>
    </subcellularLocation>
</comment>
<accession>A0ABT1ZRT8</accession>
<dbReference type="Gene3D" id="2.40.160.60">
    <property type="entry name" value="Outer membrane protein transport protein (OMPP1/FadL/TodX)"/>
    <property type="match status" value="1"/>
</dbReference>
<keyword evidence="3" id="KW-1134">Transmembrane beta strand</keyword>
<evidence type="ECO:0000256" key="5">
    <source>
        <dbReference type="ARBA" id="ARBA00022729"/>
    </source>
</evidence>
<dbReference type="InterPro" id="IPR005017">
    <property type="entry name" value="OMPP1/FadL/TodX"/>
</dbReference>
<dbReference type="PROSITE" id="PS51318">
    <property type="entry name" value="TAT"/>
    <property type="match status" value="1"/>
</dbReference>
<dbReference type="Pfam" id="PF03349">
    <property type="entry name" value="Toluene_X"/>
    <property type="match status" value="1"/>
</dbReference>
<evidence type="ECO:0000313" key="10">
    <source>
        <dbReference type="Proteomes" id="UP001204151"/>
    </source>
</evidence>
<feature type="signal peptide" evidence="8">
    <location>
        <begin position="1"/>
        <end position="34"/>
    </location>
</feature>
<dbReference type="PANTHER" id="PTHR35093">
    <property type="entry name" value="OUTER MEMBRANE PROTEIN NMB0088-RELATED"/>
    <property type="match status" value="1"/>
</dbReference>
<evidence type="ECO:0000256" key="6">
    <source>
        <dbReference type="ARBA" id="ARBA00023136"/>
    </source>
</evidence>
<dbReference type="InterPro" id="IPR006311">
    <property type="entry name" value="TAT_signal"/>
</dbReference>
<name>A0ABT1ZRT8_9BURK</name>
<evidence type="ECO:0000313" key="9">
    <source>
        <dbReference type="EMBL" id="MCS0582379.1"/>
    </source>
</evidence>
<feature type="chain" id="PRO_5046979215" evidence="8">
    <location>
        <begin position="35"/>
        <end position="545"/>
    </location>
</feature>
<comment type="caution">
    <text evidence="9">The sequence shown here is derived from an EMBL/GenBank/DDBJ whole genome shotgun (WGS) entry which is preliminary data.</text>
</comment>
<keyword evidence="7" id="KW-0998">Cell outer membrane</keyword>
<gene>
    <name evidence="9" type="ORF">NX784_12330</name>
</gene>
<keyword evidence="4" id="KW-0812">Transmembrane</keyword>
<keyword evidence="6" id="KW-0472">Membrane</keyword>
<dbReference type="Proteomes" id="UP001204151">
    <property type="component" value="Unassembled WGS sequence"/>
</dbReference>
<evidence type="ECO:0000256" key="2">
    <source>
        <dbReference type="ARBA" id="ARBA00008163"/>
    </source>
</evidence>
<comment type="similarity">
    <text evidence="2">Belongs to the OmpP1/FadL family.</text>
</comment>
<reference evidence="9 10" key="1">
    <citation type="submission" date="2022-08" db="EMBL/GenBank/DDBJ databases">
        <title>Reclassification of Massilia species as members of the genera Telluria, Duganella, Pseudoduganella, Mokoshia gen. nov. and Zemynaea gen. nov. using orthogonal and non-orthogonal genome-based approaches.</title>
        <authorList>
            <person name="Bowman J.P."/>
        </authorList>
    </citation>
    <scope>NUCLEOTIDE SEQUENCE [LARGE SCALE GENOMIC DNA]</scope>
    <source>
        <strain evidence="9 10">JCM 31316</strain>
    </source>
</reference>
<evidence type="ECO:0000256" key="3">
    <source>
        <dbReference type="ARBA" id="ARBA00022452"/>
    </source>
</evidence>
<organism evidence="9 10">
    <name type="scientific">Massilia pinisoli</name>
    <dbReference type="NCBI Taxonomy" id="1772194"/>
    <lineage>
        <taxon>Bacteria</taxon>
        <taxon>Pseudomonadati</taxon>
        <taxon>Pseudomonadota</taxon>
        <taxon>Betaproteobacteria</taxon>
        <taxon>Burkholderiales</taxon>
        <taxon>Oxalobacteraceae</taxon>
        <taxon>Telluria group</taxon>
        <taxon>Massilia</taxon>
    </lineage>
</organism>
<proteinExistence type="inferred from homology"/>
<dbReference type="RefSeq" id="WP_258816953.1">
    <property type="nucleotide sequence ID" value="NZ_JANUGW010000007.1"/>
</dbReference>
<dbReference type="EMBL" id="JANUGW010000007">
    <property type="protein sequence ID" value="MCS0582379.1"/>
    <property type="molecule type" value="Genomic_DNA"/>
</dbReference>
<dbReference type="PANTHER" id="PTHR35093:SF8">
    <property type="entry name" value="OUTER MEMBRANE PROTEIN NMB0088-RELATED"/>
    <property type="match status" value="1"/>
</dbReference>
<evidence type="ECO:0000256" key="7">
    <source>
        <dbReference type="ARBA" id="ARBA00023237"/>
    </source>
</evidence>
<evidence type="ECO:0000256" key="1">
    <source>
        <dbReference type="ARBA" id="ARBA00004571"/>
    </source>
</evidence>